<reference evidence="1" key="1">
    <citation type="submission" date="2020-07" db="EMBL/GenBank/DDBJ databases">
        <title>Multicomponent nature underlies the extraordinary mechanical properties of spider dragline silk.</title>
        <authorList>
            <person name="Kono N."/>
            <person name="Nakamura H."/>
            <person name="Mori M."/>
            <person name="Yoshida Y."/>
            <person name="Ohtoshi R."/>
            <person name="Malay A.D."/>
            <person name="Moran D.A.P."/>
            <person name="Tomita M."/>
            <person name="Numata K."/>
            <person name="Arakawa K."/>
        </authorList>
    </citation>
    <scope>NUCLEOTIDE SEQUENCE</scope>
</reference>
<dbReference type="Proteomes" id="UP000887116">
    <property type="component" value="Unassembled WGS sequence"/>
</dbReference>
<accession>A0A8X6FU86</accession>
<dbReference type="AlphaFoldDB" id="A0A8X6FU86"/>
<evidence type="ECO:0000313" key="1">
    <source>
        <dbReference type="EMBL" id="GFQ89560.1"/>
    </source>
</evidence>
<gene>
    <name evidence="1" type="primary">AVEN_161702_1</name>
    <name evidence="1" type="ORF">TNCT_145381</name>
</gene>
<dbReference type="OrthoDB" id="6412392at2759"/>
<dbReference type="EMBL" id="BMAO01023577">
    <property type="protein sequence ID" value="GFQ89560.1"/>
    <property type="molecule type" value="Genomic_DNA"/>
</dbReference>
<keyword evidence="2" id="KW-1185">Reference proteome</keyword>
<organism evidence="1 2">
    <name type="scientific">Trichonephila clavata</name>
    <name type="common">Joro spider</name>
    <name type="synonym">Nephila clavata</name>
    <dbReference type="NCBI Taxonomy" id="2740835"/>
    <lineage>
        <taxon>Eukaryota</taxon>
        <taxon>Metazoa</taxon>
        <taxon>Ecdysozoa</taxon>
        <taxon>Arthropoda</taxon>
        <taxon>Chelicerata</taxon>
        <taxon>Arachnida</taxon>
        <taxon>Araneae</taxon>
        <taxon>Araneomorphae</taxon>
        <taxon>Entelegynae</taxon>
        <taxon>Araneoidea</taxon>
        <taxon>Nephilidae</taxon>
        <taxon>Trichonephila</taxon>
    </lineage>
</organism>
<name>A0A8X6FU86_TRICU</name>
<sequence length="174" mass="21038">MALSVSLEGVLLFLKEAINFTVEHNSLEWNPPASIPNLVQKCERFFLPSMGHAFVHQCMQDEILRYGQLIGFNMENWIQMPQEDARLYIRKSLRKLMRQIPDEDRFKHLYLIAFVCYLSCYVARKNKLDFMRFIVSESVTYLYTGYKFRKNFKFFQNISNLYNYEHWRIHDRKN</sequence>
<evidence type="ECO:0000313" key="2">
    <source>
        <dbReference type="Proteomes" id="UP000887116"/>
    </source>
</evidence>
<protein>
    <submittedName>
        <fullName evidence="1">Uncharacterized protein</fullName>
    </submittedName>
</protein>
<proteinExistence type="predicted"/>
<comment type="caution">
    <text evidence="1">The sequence shown here is derived from an EMBL/GenBank/DDBJ whole genome shotgun (WGS) entry which is preliminary data.</text>
</comment>